<name>A0AA86MJJ3_9BURK</name>
<accession>A0AA86MJJ3</accession>
<keyword evidence="3" id="KW-1185">Reference proteome</keyword>
<dbReference type="Proteomes" id="UP001329151">
    <property type="component" value="Chromosome"/>
</dbReference>
<proteinExistence type="predicted"/>
<dbReference type="EMBL" id="AP028947">
    <property type="protein sequence ID" value="BET27552.1"/>
    <property type="molecule type" value="Genomic_DNA"/>
</dbReference>
<dbReference type="KEGG" id="lto:RGQ30_30530"/>
<evidence type="ECO:0000313" key="2">
    <source>
        <dbReference type="EMBL" id="BET27552.1"/>
    </source>
</evidence>
<feature type="region of interest" description="Disordered" evidence="1">
    <location>
        <begin position="76"/>
        <end position="98"/>
    </location>
</feature>
<reference evidence="2 3" key="1">
    <citation type="submission" date="2023-10" db="EMBL/GenBank/DDBJ databases">
        <title>Complete Genome Sequence of Limnobacter thiooxidans CS-K2T, Isolated from freshwater lake sediments in Bavaria, Germany.</title>
        <authorList>
            <person name="Naruki M."/>
            <person name="Watanabe A."/>
            <person name="Warashina T."/>
            <person name="Morita T."/>
            <person name="Arakawa K."/>
        </authorList>
    </citation>
    <scope>NUCLEOTIDE SEQUENCE [LARGE SCALE GENOMIC DNA]</scope>
    <source>
        <strain evidence="2 3">CS-K2</strain>
    </source>
</reference>
<evidence type="ECO:0000256" key="1">
    <source>
        <dbReference type="SAM" id="MobiDB-lite"/>
    </source>
</evidence>
<sequence>MTGIFVNEIVSVYEHEGCATLTLAYQNKTQPAENTEPSPMTADLINIVMPIKQLSSLHLALCKTLGLSLDEAPDKYQLQTHPEESLGEPLFTSEGSSA</sequence>
<gene>
    <name evidence="2" type="ORF">RGQ30_30530</name>
</gene>
<protein>
    <submittedName>
        <fullName evidence="2">Uncharacterized protein</fullName>
    </submittedName>
</protein>
<dbReference type="AlphaFoldDB" id="A0AA86MJJ3"/>
<evidence type="ECO:0000313" key="3">
    <source>
        <dbReference type="Proteomes" id="UP001329151"/>
    </source>
</evidence>
<organism evidence="2 3">
    <name type="scientific">Limnobacter thiooxidans</name>
    <dbReference type="NCBI Taxonomy" id="131080"/>
    <lineage>
        <taxon>Bacteria</taxon>
        <taxon>Pseudomonadati</taxon>
        <taxon>Pseudomonadota</taxon>
        <taxon>Betaproteobacteria</taxon>
        <taxon>Burkholderiales</taxon>
        <taxon>Burkholderiaceae</taxon>
        <taxon>Limnobacter</taxon>
    </lineage>
</organism>